<dbReference type="EMBL" id="SAYA01000003">
    <property type="protein sequence ID" value="TXJ27899.1"/>
    <property type="molecule type" value="Genomic_DNA"/>
</dbReference>
<dbReference type="EMBL" id="SAYJ01000011">
    <property type="protein sequence ID" value="TXJ57906.1"/>
    <property type="molecule type" value="Genomic_DNA"/>
</dbReference>
<dbReference type="Proteomes" id="UP000325002">
    <property type="component" value="Unassembled WGS sequence"/>
</dbReference>
<dbReference type="Proteomes" id="UP000324574">
    <property type="component" value="Unassembled WGS sequence"/>
</dbReference>
<dbReference type="Proteomes" id="UP000324336">
    <property type="component" value="Unassembled WGS sequence"/>
</dbReference>
<evidence type="ECO:0000313" key="3">
    <source>
        <dbReference type="EMBL" id="TXJ39199.1"/>
    </source>
</evidence>
<evidence type="ECO:0000313" key="8">
    <source>
        <dbReference type="Proteomes" id="UP000324574"/>
    </source>
</evidence>
<comment type="caution">
    <text evidence="5">The sequence shown here is derived from an EMBL/GenBank/DDBJ whole genome shotgun (WGS) entry which is preliminary data.</text>
</comment>
<name>A0A5C8DQ50_9SPIR</name>
<reference evidence="5" key="2">
    <citation type="submission" date="2019-01" db="EMBL/GenBank/DDBJ databases">
        <authorList>
            <person name="Thorell K."/>
        </authorList>
    </citation>
    <scope>NUCLEOTIDE SEQUENCE</scope>
    <source>
        <strain evidence="5">PC2777IV</strain>
        <strain evidence="4">PC3714II</strain>
        <strain evidence="3">PC3997IV</strain>
        <strain evidence="1">PC4597II</strain>
        <strain evidence="2">PC5099IV</strain>
    </source>
</reference>
<evidence type="ECO:0000313" key="7">
    <source>
        <dbReference type="Proteomes" id="UP000324336"/>
    </source>
</evidence>
<gene>
    <name evidence="5" type="ORF">EPJ67_03525</name>
    <name evidence="4" type="ORF">EPJ70_00955</name>
    <name evidence="2" type="ORF">EPJ71_05765</name>
    <name evidence="1" type="ORF">EPJ73_02375</name>
    <name evidence="3" type="ORF">EPJ81_07990</name>
</gene>
<dbReference type="EMBL" id="SAYG01000002">
    <property type="protein sequence ID" value="TXJ46778.1"/>
    <property type="molecule type" value="Genomic_DNA"/>
</dbReference>
<evidence type="ECO:0000313" key="1">
    <source>
        <dbReference type="EMBL" id="TXJ27899.1"/>
    </source>
</evidence>
<dbReference type="AlphaFoldDB" id="A0A5C8DQ50"/>
<sequence>MTYLGVLYISNINIEDIAYREDSINLIDLKYDIDLACEKLNIKKPLSVDKAKEISIYINKMNGV</sequence>
<evidence type="ECO:0000313" key="5">
    <source>
        <dbReference type="EMBL" id="TXJ57906.1"/>
    </source>
</evidence>
<reference evidence="6 7" key="1">
    <citation type="journal article" date="1992" name="Lakartidningen">
        <title>[Penicillin V and not amoxicillin is the first choice preparation in acute otitis].</title>
        <authorList>
            <person name="Kamme C."/>
            <person name="Lundgren K."/>
            <person name="Prellner K."/>
        </authorList>
    </citation>
    <scope>NUCLEOTIDE SEQUENCE [LARGE SCALE GENOMIC DNA]</scope>
    <source>
        <strain evidence="5 10">PC2777IV</strain>
        <strain evidence="4 8">PC3714II</strain>
        <strain evidence="3 9">PC3997IV</strain>
        <strain evidence="1 7">PC4597II</strain>
        <strain evidence="2 6">PC5099IV</strain>
    </source>
</reference>
<evidence type="ECO:0000313" key="10">
    <source>
        <dbReference type="Proteomes" id="UP000325013"/>
    </source>
</evidence>
<evidence type="ECO:0000313" key="6">
    <source>
        <dbReference type="Proteomes" id="UP000322659"/>
    </source>
</evidence>
<evidence type="ECO:0000313" key="9">
    <source>
        <dbReference type="Proteomes" id="UP000325002"/>
    </source>
</evidence>
<proteinExistence type="predicted"/>
<evidence type="ECO:0000313" key="4">
    <source>
        <dbReference type="EMBL" id="TXJ46778.1"/>
    </source>
</evidence>
<protein>
    <submittedName>
        <fullName evidence="5">Uncharacterized protein</fullName>
    </submittedName>
</protein>
<organism evidence="5 10">
    <name type="scientific">Brachyspira aalborgi</name>
    <dbReference type="NCBI Taxonomy" id="29522"/>
    <lineage>
        <taxon>Bacteria</taxon>
        <taxon>Pseudomonadati</taxon>
        <taxon>Spirochaetota</taxon>
        <taxon>Spirochaetia</taxon>
        <taxon>Brachyspirales</taxon>
        <taxon>Brachyspiraceae</taxon>
        <taxon>Brachyspira</taxon>
    </lineage>
</organism>
<dbReference type="EMBL" id="SAYD01000018">
    <property type="protein sequence ID" value="TXJ39199.1"/>
    <property type="molecule type" value="Genomic_DNA"/>
</dbReference>
<evidence type="ECO:0000313" key="2">
    <source>
        <dbReference type="EMBL" id="TXJ33098.1"/>
    </source>
</evidence>
<keyword evidence="6" id="KW-1185">Reference proteome</keyword>
<accession>A0A5C8DQ50</accession>
<dbReference type="Proteomes" id="UP000322659">
    <property type="component" value="Unassembled WGS sequence"/>
</dbReference>
<dbReference type="EMBL" id="SAXZ01000010">
    <property type="protein sequence ID" value="TXJ33098.1"/>
    <property type="molecule type" value="Genomic_DNA"/>
</dbReference>
<dbReference type="Proteomes" id="UP000325013">
    <property type="component" value="Unassembled WGS sequence"/>
</dbReference>